<proteinExistence type="predicted"/>
<dbReference type="Gene3D" id="3.40.470.10">
    <property type="entry name" value="Uracil-DNA glycosylase-like domain"/>
    <property type="match status" value="1"/>
</dbReference>
<evidence type="ECO:0000256" key="3">
    <source>
        <dbReference type="ARBA" id="ARBA00023204"/>
    </source>
</evidence>
<accession>A0ABN7KQN7</accession>
<keyword evidence="1" id="KW-0227">DNA damage</keyword>
<dbReference type="SMART" id="SM00987">
    <property type="entry name" value="UreE_C"/>
    <property type="match status" value="1"/>
</dbReference>
<sequence>MPRRQPLPDHLAIGLRILFVGINPGLRSAALGHHYAGPSNRFWRLLYEANLVPERLSYRDDGRLLHWGLGLTNLVSRPTAGLADLTAQDLAGGRQALRQKIRRYRPRVVALLGMTLYPALFPLEPRQPAPHPGLQAVTLDDARIVLLPNPSGRNAAYSYQSMLEAFQMLAQLITTAHPQTAGEIPPSDTLEFSR</sequence>
<dbReference type="Proteomes" id="UP000675880">
    <property type="component" value="Unassembled WGS sequence"/>
</dbReference>
<dbReference type="InterPro" id="IPR036895">
    <property type="entry name" value="Uracil-DNA_glycosylase-like_sf"/>
</dbReference>
<dbReference type="RefSeq" id="WP_213040803.1">
    <property type="nucleotide sequence ID" value="NZ_CAJNBJ010000001.1"/>
</dbReference>
<dbReference type="EMBL" id="CAJNBJ010000001">
    <property type="protein sequence ID" value="CAE6706500.1"/>
    <property type="molecule type" value="Genomic_DNA"/>
</dbReference>
<reference evidence="5 6" key="1">
    <citation type="submission" date="2021-02" db="EMBL/GenBank/DDBJ databases">
        <authorList>
            <person name="Han P."/>
        </authorList>
    </citation>
    <scope>NUCLEOTIDE SEQUENCE [LARGE SCALE GENOMIC DNA]</scope>
    <source>
        <strain evidence="5">Candidatus Nitrospira sp. ZN2</strain>
    </source>
</reference>
<dbReference type="InterPro" id="IPR015637">
    <property type="entry name" value="MUG/TDG"/>
</dbReference>
<evidence type="ECO:0000313" key="5">
    <source>
        <dbReference type="EMBL" id="CAE6706500.1"/>
    </source>
</evidence>
<dbReference type="SMART" id="SM00986">
    <property type="entry name" value="UDG"/>
    <property type="match status" value="1"/>
</dbReference>
<dbReference type="CDD" id="cd10028">
    <property type="entry name" value="UDG-F2_TDG_MUG"/>
    <property type="match status" value="1"/>
</dbReference>
<feature type="domain" description="Uracil-DNA glycosylase-like" evidence="4">
    <location>
        <begin position="8"/>
        <end position="167"/>
    </location>
</feature>
<dbReference type="InterPro" id="IPR005122">
    <property type="entry name" value="Uracil-DNA_glycosylase-like"/>
</dbReference>
<organism evidence="5 6">
    <name type="scientific">Nitrospira defluvii</name>
    <dbReference type="NCBI Taxonomy" id="330214"/>
    <lineage>
        <taxon>Bacteria</taxon>
        <taxon>Pseudomonadati</taxon>
        <taxon>Nitrospirota</taxon>
        <taxon>Nitrospiria</taxon>
        <taxon>Nitrospirales</taxon>
        <taxon>Nitrospiraceae</taxon>
        <taxon>Nitrospira</taxon>
    </lineage>
</organism>
<dbReference type="PANTHER" id="PTHR12159">
    <property type="entry name" value="G/T AND G/U MISMATCH-SPECIFIC DNA GLYCOSYLASE"/>
    <property type="match status" value="1"/>
</dbReference>
<evidence type="ECO:0000256" key="1">
    <source>
        <dbReference type="ARBA" id="ARBA00022763"/>
    </source>
</evidence>
<keyword evidence="3" id="KW-0234">DNA repair</keyword>
<evidence type="ECO:0000259" key="4">
    <source>
        <dbReference type="SMART" id="SM00986"/>
    </source>
</evidence>
<dbReference type="PANTHER" id="PTHR12159:SF9">
    <property type="entry name" value="G_T MISMATCH-SPECIFIC THYMINE DNA GLYCOSYLASE"/>
    <property type="match status" value="1"/>
</dbReference>
<comment type="caution">
    <text evidence="5">The sequence shown here is derived from an EMBL/GenBank/DDBJ whole genome shotgun (WGS) entry which is preliminary data.</text>
</comment>
<keyword evidence="6" id="KW-1185">Reference proteome</keyword>
<protein>
    <submittedName>
        <fullName evidence="5">G:T/U mismatch-specific uracil/thymine DNA-glycosylase</fullName>
    </submittedName>
</protein>
<keyword evidence="2" id="KW-0378">Hydrolase</keyword>
<evidence type="ECO:0000256" key="2">
    <source>
        <dbReference type="ARBA" id="ARBA00022801"/>
    </source>
</evidence>
<dbReference type="SUPFAM" id="SSF52141">
    <property type="entry name" value="Uracil-DNA glycosylase-like"/>
    <property type="match status" value="1"/>
</dbReference>
<gene>
    <name evidence="5" type="ORF">NSPZN2_11003</name>
</gene>
<dbReference type="Pfam" id="PF03167">
    <property type="entry name" value="UDG"/>
    <property type="match status" value="1"/>
</dbReference>
<evidence type="ECO:0000313" key="6">
    <source>
        <dbReference type="Proteomes" id="UP000675880"/>
    </source>
</evidence>
<name>A0ABN7KQN7_9BACT</name>